<evidence type="ECO:0000313" key="2">
    <source>
        <dbReference type="EMBL" id="AAS02871.1"/>
    </source>
</evidence>
<dbReference type="GO" id="GO:0030655">
    <property type="term" value="P:beta-lactam antibiotic catabolic process"/>
    <property type="evidence" value="ECO:0007669"/>
    <property type="project" value="InterPro"/>
</dbReference>
<dbReference type="SUPFAM" id="SSF56601">
    <property type="entry name" value="beta-lactamase/transpeptidase-like"/>
    <property type="match status" value="1"/>
</dbReference>
<evidence type="ECO:0000313" key="3">
    <source>
        <dbReference type="Proteomes" id="UP000000580"/>
    </source>
</evidence>
<dbReference type="KEGG" id="mpa:MAP_0554c"/>
<dbReference type="InterPro" id="IPR012338">
    <property type="entry name" value="Beta-lactam/transpept-like"/>
</dbReference>
<accession>Q743N7</accession>
<dbReference type="Proteomes" id="UP000000580">
    <property type="component" value="Chromosome"/>
</dbReference>
<sequence length="252" mass="27693">MLRRHRHARRHRKRRMTSRPLELALEASFDQLAATVPAKVGVAVARPDRTFSLGSWWSGVAWSTIKVPLAIAALRKDWLGARELATKAVTESDNRASEQLWSQLGEPAEAARQVQAVVAEGGDTATVVESRRLRRGFTAFGQTQWSLQRQARFAAELSTIPDAAEVIDMMQRLSPTQRWGLAAKGLAAKGGWGPGGRDEYLVRQFGVVPTPTGNWGVALAADTHDGVFETGVDVLDTLTDWLLSRLPSLARY</sequence>
<keyword evidence="3" id="KW-1185">Reference proteome</keyword>
<proteinExistence type="predicted"/>
<protein>
    <recommendedName>
        <fullName evidence="1">Beta-lactamase class A catalytic domain-containing protein</fullName>
    </recommendedName>
</protein>
<evidence type="ECO:0000259" key="1">
    <source>
        <dbReference type="Pfam" id="PF13354"/>
    </source>
</evidence>
<dbReference type="Gene3D" id="3.40.710.10">
    <property type="entry name" value="DD-peptidase/beta-lactamase superfamily"/>
    <property type="match status" value="1"/>
</dbReference>
<dbReference type="AlphaFoldDB" id="Q743N7"/>
<dbReference type="GO" id="GO:0008800">
    <property type="term" value="F:beta-lactamase activity"/>
    <property type="evidence" value="ECO:0007669"/>
    <property type="project" value="InterPro"/>
</dbReference>
<organism evidence="2 3">
    <name type="scientific">Mycolicibacterium paratuberculosis (strain ATCC BAA-968 / K-10)</name>
    <name type="common">Mycobacterium paratuberculosis</name>
    <dbReference type="NCBI Taxonomy" id="262316"/>
    <lineage>
        <taxon>Bacteria</taxon>
        <taxon>Bacillati</taxon>
        <taxon>Actinomycetota</taxon>
        <taxon>Actinomycetes</taxon>
        <taxon>Mycobacteriales</taxon>
        <taxon>Mycobacteriaceae</taxon>
        <taxon>Mycobacterium</taxon>
        <taxon>Mycobacterium avium complex (MAC)</taxon>
    </lineage>
</organism>
<dbReference type="HOGENOM" id="CLU_055774_2_0_11"/>
<dbReference type="STRING" id="262316.MAP_0554c"/>
<name>Q743N7_MYCPA</name>
<feature type="domain" description="Beta-lactamase class A catalytic" evidence="1">
    <location>
        <begin position="80"/>
        <end position="189"/>
    </location>
</feature>
<gene>
    <name evidence="2" type="ordered locus">MAP_0554c</name>
</gene>
<dbReference type="Pfam" id="PF13354">
    <property type="entry name" value="Beta-lactamase2"/>
    <property type="match status" value="1"/>
</dbReference>
<dbReference type="eggNOG" id="COG2367">
    <property type="taxonomic scope" value="Bacteria"/>
</dbReference>
<dbReference type="EMBL" id="AE016958">
    <property type="protein sequence ID" value="AAS02871.1"/>
    <property type="molecule type" value="Genomic_DNA"/>
</dbReference>
<reference evidence="2 3" key="1">
    <citation type="journal article" date="2005" name="Proc. Natl. Acad. Sci. U.S.A.">
        <title>The complete genome sequence of Mycobacterium avium subspecies paratuberculosis.</title>
        <authorList>
            <person name="Li L."/>
            <person name="Bannantine J.P."/>
            <person name="Zhang Q."/>
            <person name="Amonsin A."/>
            <person name="May B.J."/>
            <person name="Alt D."/>
            <person name="Banerji N."/>
            <person name="Kanjilal S."/>
            <person name="Kapur V."/>
        </authorList>
    </citation>
    <scope>NUCLEOTIDE SEQUENCE [LARGE SCALE GENOMIC DNA]</scope>
    <source>
        <strain evidence="3">ATCC BAA-968 / K-10</strain>
    </source>
</reference>
<dbReference type="InterPro" id="IPR045155">
    <property type="entry name" value="Beta-lactam_cat"/>
</dbReference>